<protein>
    <submittedName>
        <fullName evidence="1">Uncharacterized protein</fullName>
    </submittedName>
</protein>
<reference evidence="1" key="1">
    <citation type="journal article" date="2021" name="Proc. Natl. Acad. Sci. U.S.A.">
        <title>A Catalog of Tens of Thousands of Viruses from Human Metagenomes Reveals Hidden Associations with Chronic Diseases.</title>
        <authorList>
            <person name="Tisza M.J."/>
            <person name="Buck C.B."/>
        </authorList>
    </citation>
    <scope>NUCLEOTIDE SEQUENCE</scope>
    <source>
        <strain evidence="1">CtomJ2</strain>
    </source>
</reference>
<accession>A0A8S5LKC0</accession>
<dbReference type="EMBL" id="BK015864">
    <property type="protein sequence ID" value="DAD70385.1"/>
    <property type="molecule type" value="Genomic_DNA"/>
</dbReference>
<sequence>MKNAFCKFCGQLSANEYPDTASEAELIECGTMDCNCYEAQQYQKRKAQAEKAKIELKAVCCAPDENHNMAACDNDIIPVLEKAIDLMSEQKIYKISLGVLSGGVVDIKATSSGKISIQRSVALKQKREIE</sequence>
<proteinExistence type="predicted"/>
<evidence type="ECO:0000313" key="1">
    <source>
        <dbReference type="EMBL" id="DAD70385.1"/>
    </source>
</evidence>
<name>A0A8S5LKC0_9CAUD</name>
<organism evidence="1">
    <name type="scientific">Siphoviridae sp. ctomJ2</name>
    <dbReference type="NCBI Taxonomy" id="2827593"/>
    <lineage>
        <taxon>Viruses</taxon>
        <taxon>Duplodnaviria</taxon>
        <taxon>Heunggongvirae</taxon>
        <taxon>Uroviricota</taxon>
        <taxon>Caudoviricetes</taxon>
    </lineage>
</organism>